<keyword evidence="2" id="KW-0812">Transmembrane</keyword>
<dbReference type="GO" id="GO:0051117">
    <property type="term" value="F:ATPase binding"/>
    <property type="evidence" value="ECO:0007669"/>
    <property type="project" value="TreeGrafter"/>
</dbReference>
<name>A0A9N7UQV7_PLEPL</name>
<keyword evidence="4" id="KW-1185">Reference proteome</keyword>
<dbReference type="PANTHER" id="PTHR16262">
    <property type="entry name" value="PEROXISOME ASSEMBLY PROTEIN 26"/>
    <property type="match status" value="1"/>
</dbReference>
<protein>
    <recommendedName>
        <fullName evidence="5">Peroxisome assembly protein 26</fullName>
    </recommendedName>
</protein>
<reference evidence="3" key="1">
    <citation type="submission" date="2020-03" db="EMBL/GenBank/DDBJ databases">
        <authorList>
            <person name="Weist P."/>
        </authorList>
    </citation>
    <scope>NUCLEOTIDE SEQUENCE</scope>
</reference>
<gene>
    <name evidence="3" type="ORF">PLEPLA_LOCUS25175</name>
</gene>
<comment type="caution">
    <text evidence="3">The sequence shown here is derived from an EMBL/GenBank/DDBJ whole genome shotgun (WGS) entry which is preliminary data.</text>
</comment>
<feature type="transmembrane region" description="Helical" evidence="2">
    <location>
        <begin position="180"/>
        <end position="204"/>
    </location>
</feature>
<evidence type="ECO:0000256" key="2">
    <source>
        <dbReference type="SAM" id="Phobius"/>
    </source>
</evidence>
<feature type="region of interest" description="Disordered" evidence="1">
    <location>
        <begin position="135"/>
        <end position="158"/>
    </location>
</feature>
<sequence>MLEAAAEQMVVHRDFQAAFDTCDRSLQSLCGPEAEDSRSAEFKAGFCTIGIQALAELNQWSRCPPLGPAAVRAPGEDTCKDHADVHTSLLEVAELHLLHVLVPLGRTDEARELIVGEVGGRAFTEDQRRTALEVVDEREQQNLEPPLNPGGGPNSAHSVSNKGAVVHKLTAMLRFLYKKLFMTGSGSVFLRRIFVAAVLVYMLLLRMDPARPSSFLWISKLLELLKQMWSSMVAPYYHSLTQSKGL</sequence>
<evidence type="ECO:0008006" key="5">
    <source>
        <dbReference type="Google" id="ProtNLM"/>
    </source>
</evidence>
<evidence type="ECO:0000256" key="1">
    <source>
        <dbReference type="SAM" id="MobiDB-lite"/>
    </source>
</evidence>
<dbReference type="GO" id="GO:0016558">
    <property type="term" value="P:protein import into peroxisome matrix"/>
    <property type="evidence" value="ECO:0007669"/>
    <property type="project" value="TreeGrafter"/>
</dbReference>
<dbReference type="Proteomes" id="UP001153269">
    <property type="component" value="Unassembled WGS sequence"/>
</dbReference>
<keyword evidence="2" id="KW-1133">Transmembrane helix</keyword>
<keyword evidence="2" id="KW-0472">Membrane</keyword>
<dbReference type="InterPro" id="IPR010797">
    <property type="entry name" value="Pex26"/>
</dbReference>
<evidence type="ECO:0000313" key="4">
    <source>
        <dbReference type="Proteomes" id="UP001153269"/>
    </source>
</evidence>
<dbReference type="GO" id="GO:0045046">
    <property type="term" value="P:protein import into peroxisome membrane"/>
    <property type="evidence" value="ECO:0007669"/>
    <property type="project" value="InterPro"/>
</dbReference>
<organism evidence="3 4">
    <name type="scientific">Pleuronectes platessa</name>
    <name type="common">European plaice</name>
    <dbReference type="NCBI Taxonomy" id="8262"/>
    <lineage>
        <taxon>Eukaryota</taxon>
        <taxon>Metazoa</taxon>
        <taxon>Chordata</taxon>
        <taxon>Craniata</taxon>
        <taxon>Vertebrata</taxon>
        <taxon>Euteleostomi</taxon>
        <taxon>Actinopterygii</taxon>
        <taxon>Neopterygii</taxon>
        <taxon>Teleostei</taxon>
        <taxon>Neoteleostei</taxon>
        <taxon>Acanthomorphata</taxon>
        <taxon>Carangaria</taxon>
        <taxon>Pleuronectiformes</taxon>
        <taxon>Pleuronectoidei</taxon>
        <taxon>Pleuronectidae</taxon>
        <taxon>Pleuronectes</taxon>
    </lineage>
</organism>
<dbReference type="GO" id="GO:0044877">
    <property type="term" value="F:protein-containing complex binding"/>
    <property type="evidence" value="ECO:0007669"/>
    <property type="project" value="InterPro"/>
</dbReference>
<proteinExistence type="predicted"/>
<dbReference type="PANTHER" id="PTHR16262:SF2">
    <property type="entry name" value="PEROXISOME ASSEMBLY PROTEIN 26"/>
    <property type="match status" value="1"/>
</dbReference>
<dbReference type="EMBL" id="CADEAL010001990">
    <property type="protein sequence ID" value="CAB1437142.1"/>
    <property type="molecule type" value="Genomic_DNA"/>
</dbReference>
<accession>A0A9N7UQV7</accession>
<dbReference type="GO" id="GO:0005778">
    <property type="term" value="C:peroxisomal membrane"/>
    <property type="evidence" value="ECO:0007669"/>
    <property type="project" value="InterPro"/>
</dbReference>
<dbReference type="AlphaFoldDB" id="A0A9N7UQV7"/>
<evidence type="ECO:0000313" key="3">
    <source>
        <dbReference type="EMBL" id="CAB1437142.1"/>
    </source>
</evidence>
<dbReference type="Pfam" id="PF07163">
    <property type="entry name" value="Pex26"/>
    <property type="match status" value="2"/>
</dbReference>